<protein>
    <submittedName>
        <fullName evidence="1">Uncharacterized protein</fullName>
    </submittedName>
</protein>
<sequence>KLNVLERITALGIMPEAGNFVTLRIMNDLREGLGFTEAELKEFNIQYGQGKNKDQITWDAKGLKEEREIKIGEKATDILVETLKNLDKEKKLTNQHFTLYEKFIK</sequence>
<proteinExistence type="predicted"/>
<reference evidence="1" key="1">
    <citation type="journal article" date="2015" name="Nature">
        <title>Complex archaea that bridge the gap between prokaryotes and eukaryotes.</title>
        <authorList>
            <person name="Spang A."/>
            <person name="Saw J.H."/>
            <person name="Jorgensen S.L."/>
            <person name="Zaremba-Niedzwiedzka K."/>
            <person name="Martijn J."/>
            <person name="Lind A.E."/>
            <person name="van Eijk R."/>
            <person name="Schleper C."/>
            <person name="Guy L."/>
            <person name="Ettema T.J."/>
        </authorList>
    </citation>
    <scope>NUCLEOTIDE SEQUENCE</scope>
</reference>
<feature type="non-terminal residue" evidence="1">
    <location>
        <position position="1"/>
    </location>
</feature>
<dbReference type="AlphaFoldDB" id="A0A0F9B3I6"/>
<comment type="caution">
    <text evidence="1">The sequence shown here is derived from an EMBL/GenBank/DDBJ whole genome shotgun (WGS) entry which is preliminary data.</text>
</comment>
<organism evidence="1">
    <name type="scientific">marine sediment metagenome</name>
    <dbReference type="NCBI Taxonomy" id="412755"/>
    <lineage>
        <taxon>unclassified sequences</taxon>
        <taxon>metagenomes</taxon>
        <taxon>ecological metagenomes</taxon>
    </lineage>
</organism>
<dbReference type="EMBL" id="LAZR01054172">
    <property type="protein sequence ID" value="KKK79121.1"/>
    <property type="molecule type" value="Genomic_DNA"/>
</dbReference>
<name>A0A0F9B3I6_9ZZZZ</name>
<accession>A0A0F9B3I6</accession>
<gene>
    <name evidence="1" type="ORF">LCGC14_2836680</name>
</gene>
<evidence type="ECO:0000313" key="1">
    <source>
        <dbReference type="EMBL" id="KKK79121.1"/>
    </source>
</evidence>